<dbReference type="EMBL" id="AUXX01000045">
    <property type="protein sequence ID" value="KZN61688.1"/>
    <property type="molecule type" value="Genomic_DNA"/>
</dbReference>
<accession>A0A162AM00</accession>
<dbReference type="AlphaFoldDB" id="A0A162AM00"/>
<keyword evidence="1" id="KW-0472">Membrane</keyword>
<protein>
    <submittedName>
        <fullName evidence="2">Uncharacterized protein</fullName>
    </submittedName>
</protein>
<gene>
    <name evidence="2" type="ORF">N478_06385</name>
</gene>
<keyword evidence="1" id="KW-0812">Transmembrane</keyword>
<feature type="transmembrane region" description="Helical" evidence="1">
    <location>
        <begin position="114"/>
        <end position="135"/>
    </location>
</feature>
<dbReference type="PATRIC" id="fig|1365257.3.peg.4590"/>
<dbReference type="Proteomes" id="UP000076661">
    <property type="component" value="Unassembled WGS sequence"/>
</dbReference>
<feature type="transmembrane region" description="Helical" evidence="1">
    <location>
        <begin position="58"/>
        <end position="82"/>
    </location>
</feature>
<reference evidence="2 3" key="1">
    <citation type="submission" date="2013-07" db="EMBL/GenBank/DDBJ databases">
        <title>Comparative Genomic and Metabolomic Analysis of Twelve Strains of Pseudoalteromonas luteoviolacea.</title>
        <authorList>
            <person name="Vynne N.G."/>
            <person name="Mansson M."/>
            <person name="Gram L."/>
        </authorList>
    </citation>
    <scope>NUCLEOTIDE SEQUENCE [LARGE SCALE GENOMIC DNA]</scope>
    <source>
        <strain evidence="2 3">S4060-1</strain>
    </source>
</reference>
<name>A0A162AM00_9GAMM</name>
<sequence length="227" mass="26076">MCYFLSFVLAFFITTSYLTIQQNITLKSTLELAIYWTVIIGPFGQLLSLPNVTLPFSIPLYVDVILQSSLFLLVPLSGIYIFHVQKRAVSLVWLLFWYFLFVTLFYFLMFDGSMLSLVVRTVCIFSTFYFQYWIFRLAKIELPFEMTKMNVKKGLLTHEVLLVLNLVFALGLTGTLLLHLFNNSFFNTIAALHTTTIIIPVALFSRGYIKSITTGLESNRSSYNTAK</sequence>
<feature type="transmembrane region" description="Helical" evidence="1">
    <location>
        <begin position="89"/>
        <end position="108"/>
    </location>
</feature>
<organism evidence="2 3">
    <name type="scientific">Pseudoalteromonas luteoviolacea S4060-1</name>
    <dbReference type="NCBI Taxonomy" id="1365257"/>
    <lineage>
        <taxon>Bacteria</taxon>
        <taxon>Pseudomonadati</taxon>
        <taxon>Pseudomonadota</taxon>
        <taxon>Gammaproteobacteria</taxon>
        <taxon>Alteromonadales</taxon>
        <taxon>Pseudoalteromonadaceae</taxon>
        <taxon>Pseudoalteromonas</taxon>
    </lineage>
</organism>
<evidence type="ECO:0000313" key="2">
    <source>
        <dbReference type="EMBL" id="KZN61688.1"/>
    </source>
</evidence>
<feature type="transmembrane region" description="Helical" evidence="1">
    <location>
        <begin position="156"/>
        <end position="178"/>
    </location>
</feature>
<keyword evidence="1" id="KW-1133">Transmembrane helix</keyword>
<evidence type="ECO:0000313" key="3">
    <source>
        <dbReference type="Proteomes" id="UP000076661"/>
    </source>
</evidence>
<comment type="caution">
    <text evidence="2">The sequence shown here is derived from an EMBL/GenBank/DDBJ whole genome shotgun (WGS) entry which is preliminary data.</text>
</comment>
<proteinExistence type="predicted"/>
<evidence type="ECO:0000256" key="1">
    <source>
        <dbReference type="SAM" id="Phobius"/>
    </source>
</evidence>
<feature type="transmembrane region" description="Helical" evidence="1">
    <location>
        <begin position="184"/>
        <end position="204"/>
    </location>
</feature>